<dbReference type="InterPro" id="IPR050266">
    <property type="entry name" value="AB_hydrolase_sf"/>
</dbReference>
<gene>
    <name evidence="3" type="ORF">SAMN05216186_1232</name>
</gene>
<dbReference type="GO" id="GO:0046464">
    <property type="term" value="P:acylglycerol catabolic process"/>
    <property type="evidence" value="ECO:0007669"/>
    <property type="project" value="TreeGrafter"/>
</dbReference>
<dbReference type="SUPFAM" id="SSF53474">
    <property type="entry name" value="alpha/beta-Hydrolases"/>
    <property type="match status" value="1"/>
</dbReference>
<protein>
    <submittedName>
        <fullName evidence="3">Pimeloyl-ACP methyl ester carboxylesterase</fullName>
    </submittedName>
</protein>
<dbReference type="InterPro" id="IPR000073">
    <property type="entry name" value="AB_hydrolase_1"/>
</dbReference>
<feature type="domain" description="AB hydrolase-1" evidence="2">
    <location>
        <begin position="64"/>
        <end position="293"/>
    </location>
</feature>
<dbReference type="InterPro" id="IPR000639">
    <property type="entry name" value="Epox_hydrolase-like"/>
</dbReference>
<dbReference type="STRING" id="137658.SAMN05216186_1232"/>
<name>A0A1G9KPP3_9PSED</name>
<evidence type="ECO:0000313" key="3">
    <source>
        <dbReference type="EMBL" id="SDL51728.1"/>
    </source>
</evidence>
<dbReference type="GO" id="GO:0016020">
    <property type="term" value="C:membrane"/>
    <property type="evidence" value="ECO:0007669"/>
    <property type="project" value="TreeGrafter"/>
</dbReference>
<evidence type="ECO:0000313" key="4">
    <source>
        <dbReference type="Proteomes" id="UP000198706"/>
    </source>
</evidence>
<sequence length="312" mass="34908">MKKALFAFLFLLSAAAAALYLHPPLLMAGAQFVERQLAGLTPRQVRVGDISVHYYEGGPQDGETILMIHGFGANKDNWLRFSRHFTERYHVIALDLPGFGDSDKPEASYDVGTQVERVASFAKTLGISRLHLIGNSMGGHIAALYAARYPEQVLSVALLDNAGVTAPVKSELFERIERGDANPLVVKTPEDFNRLLAFVFFEPPPLPEPLKRHFAEQAIANSAHYERIFQQLIERYIPLEPELPKIQAPTLLLWGEKDRALHVSSIDVMKPLLKKPTVVIMENCGHAPMIERPEETARHYQAFLDKAYNTEG</sequence>
<dbReference type="PANTHER" id="PTHR43798:SF5">
    <property type="entry name" value="MONOACYLGLYCEROL LIPASE ABHD6"/>
    <property type="match status" value="1"/>
</dbReference>
<dbReference type="Gene3D" id="3.40.50.1820">
    <property type="entry name" value="alpha/beta hydrolase"/>
    <property type="match status" value="1"/>
</dbReference>
<dbReference type="PANTHER" id="PTHR43798">
    <property type="entry name" value="MONOACYLGLYCEROL LIPASE"/>
    <property type="match status" value="1"/>
</dbReference>
<dbReference type="Proteomes" id="UP000198706">
    <property type="component" value="Unassembled WGS sequence"/>
</dbReference>
<dbReference type="GO" id="GO:0047372">
    <property type="term" value="F:monoacylglycerol lipase activity"/>
    <property type="evidence" value="ECO:0007669"/>
    <property type="project" value="TreeGrafter"/>
</dbReference>
<keyword evidence="4" id="KW-1185">Reference proteome</keyword>
<keyword evidence="1" id="KW-0732">Signal</keyword>
<dbReference type="InterPro" id="IPR029058">
    <property type="entry name" value="AB_hydrolase_fold"/>
</dbReference>
<accession>A0A1G9KPP3</accession>
<dbReference type="EMBL" id="FNFD01000023">
    <property type="protein sequence ID" value="SDL51728.1"/>
    <property type="molecule type" value="Genomic_DNA"/>
</dbReference>
<dbReference type="PRINTS" id="PR00412">
    <property type="entry name" value="EPOXHYDRLASE"/>
</dbReference>
<evidence type="ECO:0000259" key="2">
    <source>
        <dbReference type="Pfam" id="PF00561"/>
    </source>
</evidence>
<feature type="signal peptide" evidence="1">
    <location>
        <begin position="1"/>
        <end position="18"/>
    </location>
</feature>
<dbReference type="OrthoDB" id="2086224at2"/>
<dbReference type="Pfam" id="PF00561">
    <property type="entry name" value="Abhydrolase_1"/>
    <property type="match status" value="1"/>
</dbReference>
<feature type="chain" id="PRO_5011540867" evidence="1">
    <location>
        <begin position="19"/>
        <end position="312"/>
    </location>
</feature>
<evidence type="ECO:0000256" key="1">
    <source>
        <dbReference type="SAM" id="SignalP"/>
    </source>
</evidence>
<proteinExistence type="predicted"/>
<dbReference type="RefSeq" id="WP_084339204.1">
    <property type="nucleotide sequence ID" value="NZ_FNFD01000023.1"/>
</dbReference>
<dbReference type="AlphaFoldDB" id="A0A1G9KPP3"/>
<organism evidence="3 4">
    <name type="scientific">Pseudomonas indica</name>
    <dbReference type="NCBI Taxonomy" id="137658"/>
    <lineage>
        <taxon>Bacteria</taxon>
        <taxon>Pseudomonadati</taxon>
        <taxon>Pseudomonadota</taxon>
        <taxon>Gammaproteobacteria</taxon>
        <taxon>Pseudomonadales</taxon>
        <taxon>Pseudomonadaceae</taxon>
        <taxon>Pseudomonas</taxon>
    </lineage>
</organism>
<dbReference type="PRINTS" id="PR00111">
    <property type="entry name" value="ABHYDROLASE"/>
</dbReference>
<reference evidence="3 4" key="1">
    <citation type="submission" date="2016-10" db="EMBL/GenBank/DDBJ databases">
        <authorList>
            <person name="de Groot N.N."/>
        </authorList>
    </citation>
    <scope>NUCLEOTIDE SEQUENCE [LARGE SCALE GENOMIC DNA]</scope>
    <source>
        <strain evidence="3 4">JCM 21544</strain>
    </source>
</reference>